<evidence type="ECO:0000313" key="1">
    <source>
        <dbReference type="EMBL" id="GAI11095.1"/>
    </source>
</evidence>
<gene>
    <name evidence="1" type="ORF">S06H3_22049</name>
</gene>
<dbReference type="Gene3D" id="2.60.40.1180">
    <property type="entry name" value="Golgi alpha-mannosidase II"/>
    <property type="match status" value="1"/>
</dbReference>
<dbReference type="InterPro" id="IPR013780">
    <property type="entry name" value="Glyco_hydro_b"/>
</dbReference>
<evidence type="ECO:0008006" key="2">
    <source>
        <dbReference type="Google" id="ProtNLM"/>
    </source>
</evidence>
<dbReference type="EMBL" id="BARV01011698">
    <property type="protein sequence ID" value="GAI11095.1"/>
    <property type="molecule type" value="Genomic_DNA"/>
</dbReference>
<accession>X1M8S6</accession>
<comment type="caution">
    <text evidence="1">The sequence shown here is derived from an EMBL/GenBank/DDBJ whole genome shotgun (WGS) entry which is preliminary data.</text>
</comment>
<name>X1M8S6_9ZZZZ</name>
<organism evidence="1">
    <name type="scientific">marine sediment metagenome</name>
    <dbReference type="NCBI Taxonomy" id="412755"/>
    <lineage>
        <taxon>unclassified sequences</taxon>
        <taxon>metagenomes</taxon>
        <taxon>ecological metagenomes</taxon>
    </lineage>
</organism>
<proteinExistence type="predicted"/>
<protein>
    <recommendedName>
        <fullName evidence="2">Glycosyl hydrolase family 30 beta sandwich domain-containing protein</fullName>
    </recommendedName>
</protein>
<dbReference type="AlphaFoldDB" id="X1M8S6"/>
<reference evidence="1" key="1">
    <citation type="journal article" date="2014" name="Front. Microbiol.">
        <title>High frequency of phylogenetically diverse reductive dehalogenase-homologous genes in deep subseafloor sedimentary metagenomes.</title>
        <authorList>
            <person name="Kawai M."/>
            <person name="Futagami T."/>
            <person name="Toyoda A."/>
            <person name="Takaki Y."/>
            <person name="Nishi S."/>
            <person name="Hori S."/>
            <person name="Arai W."/>
            <person name="Tsubouchi T."/>
            <person name="Morono Y."/>
            <person name="Uchiyama I."/>
            <person name="Ito T."/>
            <person name="Fujiyama A."/>
            <person name="Inagaki F."/>
            <person name="Takami H."/>
        </authorList>
    </citation>
    <scope>NUCLEOTIDE SEQUENCE</scope>
    <source>
        <strain evidence="1">Expedition CK06-06</strain>
    </source>
</reference>
<sequence>MQRVAVNVSGADSLLVSAYKDGINHKLVFIIINATAKEQKLRFIDQNSRSIFTKQDWVTYTTSASQQLEKKRYPSESVIRVLPGSIVTLESGYKGSFFRF</sequence>